<dbReference type="AlphaFoldDB" id="A0A090M2D1"/>
<reference evidence="4" key="1">
    <citation type="journal article" date="2006" name="Proc. Natl. Acad. Sci. U.S.A.">
        <title>Genome analysis of the smallest free-living eukaryote Ostreococcus tauri unveils many unique features.</title>
        <authorList>
            <person name="Derelle E."/>
            <person name="Ferraz C."/>
            <person name="Rombauts S."/>
            <person name="Rouze P."/>
            <person name="Worden A.Z."/>
            <person name="Robbens S."/>
            <person name="Partensky F."/>
            <person name="Degroeve S."/>
            <person name="Echeynie S."/>
            <person name="Cooke R."/>
            <person name="Saeys Y."/>
            <person name="Wuyts J."/>
            <person name="Jabbari K."/>
            <person name="Bowler C."/>
            <person name="Panaud O."/>
            <person name="Piegu B."/>
            <person name="Ball S.G."/>
            <person name="Ral J.-P."/>
            <person name="Bouget F.-Y."/>
            <person name="Piganeau G."/>
            <person name="De Baets B."/>
            <person name="Picard A."/>
            <person name="Delseny M."/>
            <person name="Demaille J."/>
            <person name="Van de Peer Y."/>
            <person name="Moreau H."/>
        </authorList>
    </citation>
    <scope>NUCLEOTIDE SEQUENCE [LARGE SCALE GENOMIC DNA]</scope>
    <source>
        <strain evidence="4">OTTH 0595 / CCAP 157/2 / RCC745</strain>
    </source>
</reference>
<evidence type="ECO:0000256" key="1">
    <source>
        <dbReference type="ARBA" id="ARBA00006484"/>
    </source>
</evidence>
<dbReference type="GO" id="GO:0016491">
    <property type="term" value="F:oxidoreductase activity"/>
    <property type="evidence" value="ECO:0007669"/>
    <property type="project" value="UniProtKB-KW"/>
</dbReference>
<name>A0A090M2D1_OSTTA</name>
<dbReference type="GeneID" id="9835381"/>
<dbReference type="STRING" id="70448.A0A090M2D1"/>
<evidence type="ECO:0000313" key="3">
    <source>
        <dbReference type="EMBL" id="CEF98370.1"/>
    </source>
</evidence>
<dbReference type="Proteomes" id="UP000009170">
    <property type="component" value="Unassembled WGS sequence"/>
</dbReference>
<dbReference type="RefSeq" id="XP_003079878.2">
    <property type="nucleotide sequence ID" value="XM_003079830.2"/>
</dbReference>
<gene>
    <name evidence="3" type="ORF">OT_ostta06g02450</name>
</gene>
<dbReference type="OrthoDB" id="542013at2759"/>
<sequence length="400" mass="43247">MPSARASLALDARSLALAHAIDRSRGVETRVRRCARTANASTMGARTNGATTTRWRPRAVRTLVDWAVTLVVTMVRAKRGGARGKGVGRGPARWLTRRAADADDDAELAVGALVTGWSSGLGRASALALAREGYAIAVPYRLGGVSEAHAFARACRREAPETRVELVGPLDLASERDVGGISLVELRRRGVDVRVVVHCAAVFADEGDVEGRSLTATVNFHNVALLTDRLVQEMTSASRASPIRVVFVGSFVHRCSTARALGFEAFERWLKSGTSSEDDPTLNYMWSKVAISAYAVEKHRIWQKEFGGRVSAVLLDPGLIDTRLVRHWPKTLQVLYRFFGKASGLMQAPSKAARGVVLAVSREPTSSECPQMFGSRGALTEGSFWTSDKRVREACVSSSA</sequence>
<comment type="caution">
    <text evidence="3">The sequence shown here is derived from an EMBL/GenBank/DDBJ whole genome shotgun (WGS) entry which is preliminary data.</text>
</comment>
<dbReference type="InterPro" id="IPR036291">
    <property type="entry name" value="NAD(P)-bd_dom_sf"/>
</dbReference>
<organism evidence="3 4">
    <name type="scientific">Ostreococcus tauri</name>
    <name type="common">Marine green alga</name>
    <dbReference type="NCBI Taxonomy" id="70448"/>
    <lineage>
        <taxon>Eukaryota</taxon>
        <taxon>Viridiplantae</taxon>
        <taxon>Chlorophyta</taxon>
        <taxon>Mamiellophyceae</taxon>
        <taxon>Mamiellales</taxon>
        <taxon>Bathycoccaceae</taxon>
        <taxon>Ostreococcus</taxon>
    </lineage>
</organism>
<dbReference type="Gene3D" id="3.40.50.720">
    <property type="entry name" value="NAD(P)-binding Rossmann-like Domain"/>
    <property type="match status" value="1"/>
</dbReference>
<comment type="similarity">
    <text evidence="1">Belongs to the short-chain dehydrogenases/reductases (SDR) family.</text>
</comment>
<keyword evidence="4" id="KW-1185">Reference proteome</keyword>
<dbReference type="KEGG" id="ota:OT_ostta06g02450"/>
<dbReference type="PANTHER" id="PTHR24320">
    <property type="entry name" value="RETINOL DEHYDROGENASE"/>
    <property type="match status" value="1"/>
</dbReference>
<dbReference type="InterPro" id="IPR002347">
    <property type="entry name" value="SDR_fam"/>
</dbReference>
<dbReference type="PANTHER" id="PTHR24320:SF148">
    <property type="entry name" value="NAD(P)-BINDING ROSSMANN-FOLD SUPERFAMILY PROTEIN"/>
    <property type="match status" value="1"/>
</dbReference>
<reference evidence="3 4" key="2">
    <citation type="journal article" date="2014" name="BMC Genomics">
        <title>An improved genome of the model marine alga Ostreococcus tauri unfolds by assessing Illumina de novo assemblies.</title>
        <authorList>
            <person name="Blanc-Mathieu R."/>
            <person name="Verhelst B."/>
            <person name="Derelle E."/>
            <person name="Rombauts S."/>
            <person name="Bouget F.Y."/>
            <person name="Carre I."/>
            <person name="Chateau A."/>
            <person name="Eyre-Walker A."/>
            <person name="Grimsley N."/>
            <person name="Moreau H."/>
            <person name="Piegu B."/>
            <person name="Rivals E."/>
            <person name="Schackwitz W."/>
            <person name="Van de Peer Y."/>
            <person name="Piganeau G."/>
        </authorList>
    </citation>
    <scope>NUCLEOTIDE SEQUENCE [LARGE SCALE GENOMIC DNA]</scope>
    <source>
        <strain evidence="4">OTTH 0595 / CCAP 157/2 / RCC745</strain>
    </source>
</reference>
<evidence type="ECO:0000256" key="2">
    <source>
        <dbReference type="ARBA" id="ARBA00023002"/>
    </source>
</evidence>
<proteinExistence type="inferred from homology"/>
<accession>A0A090M2D1</accession>
<dbReference type="Pfam" id="PF00106">
    <property type="entry name" value="adh_short"/>
    <property type="match status" value="1"/>
</dbReference>
<dbReference type="EMBL" id="CAID01000006">
    <property type="protein sequence ID" value="CEF98370.1"/>
    <property type="molecule type" value="Genomic_DNA"/>
</dbReference>
<protein>
    <submittedName>
        <fullName evidence="3">NAD(P)-binding domain</fullName>
    </submittedName>
</protein>
<dbReference type="SUPFAM" id="SSF51735">
    <property type="entry name" value="NAD(P)-binding Rossmann-fold domains"/>
    <property type="match status" value="1"/>
</dbReference>
<evidence type="ECO:0000313" key="4">
    <source>
        <dbReference type="Proteomes" id="UP000009170"/>
    </source>
</evidence>
<keyword evidence="2" id="KW-0560">Oxidoreductase</keyword>
<dbReference type="InParanoid" id="A0A090M2D1"/>